<feature type="signal peptide" evidence="1">
    <location>
        <begin position="1"/>
        <end position="23"/>
    </location>
</feature>
<dbReference type="RefSeq" id="WP_184737378.1">
    <property type="nucleotide sequence ID" value="NZ_BMRW01000002.1"/>
</dbReference>
<evidence type="ECO:0000313" key="2">
    <source>
        <dbReference type="EMBL" id="MBB4889159.1"/>
    </source>
</evidence>
<proteinExistence type="predicted"/>
<dbReference type="AlphaFoldDB" id="A0A7W7PGJ7"/>
<comment type="caution">
    <text evidence="2">The sequence shown here is derived from an EMBL/GenBank/DDBJ whole genome shotgun (WGS) entry which is preliminary data.</text>
</comment>
<sequence length="138" mass="14250">MKRFLIPTLVTVAALAAGGMAIAAPDATDHPGAASLPHHRQAPAVNPDAQQADVYTRVDAPRVVIPSGEVGQSLVSCPSGQVPTGGGYNAFDNEVGIQVRTNSPTLSGWFVVARNTTSSAVELWAIAICHPGTQVRPS</sequence>
<evidence type="ECO:0000256" key="1">
    <source>
        <dbReference type="SAM" id="SignalP"/>
    </source>
</evidence>
<reference evidence="2 3" key="1">
    <citation type="submission" date="2020-08" db="EMBL/GenBank/DDBJ databases">
        <title>Genomic Encyclopedia of Type Strains, Phase III (KMG-III): the genomes of soil and plant-associated and newly described type strains.</title>
        <authorList>
            <person name="Whitman W."/>
        </authorList>
    </citation>
    <scope>NUCLEOTIDE SEQUENCE [LARGE SCALE GENOMIC DNA]</scope>
    <source>
        <strain evidence="2 3">CECT 3265</strain>
    </source>
</reference>
<organism evidence="2 3">
    <name type="scientific">Streptomyces netropsis</name>
    <name type="common">Streptoverticillium netropsis</name>
    <dbReference type="NCBI Taxonomy" id="55404"/>
    <lineage>
        <taxon>Bacteria</taxon>
        <taxon>Bacillati</taxon>
        <taxon>Actinomycetota</taxon>
        <taxon>Actinomycetes</taxon>
        <taxon>Kitasatosporales</taxon>
        <taxon>Streptomycetaceae</taxon>
        <taxon>Streptomyces</taxon>
    </lineage>
</organism>
<feature type="chain" id="PRO_5030792623" description="Secreted protein" evidence="1">
    <location>
        <begin position="24"/>
        <end position="138"/>
    </location>
</feature>
<dbReference type="Proteomes" id="UP000556436">
    <property type="component" value="Unassembled WGS sequence"/>
</dbReference>
<evidence type="ECO:0008006" key="4">
    <source>
        <dbReference type="Google" id="ProtNLM"/>
    </source>
</evidence>
<name>A0A7W7PGJ7_STRNE</name>
<dbReference type="EMBL" id="JACHJG010000012">
    <property type="protein sequence ID" value="MBB4889159.1"/>
    <property type="molecule type" value="Genomic_DNA"/>
</dbReference>
<keyword evidence="1" id="KW-0732">Signal</keyword>
<evidence type="ECO:0000313" key="3">
    <source>
        <dbReference type="Proteomes" id="UP000556436"/>
    </source>
</evidence>
<keyword evidence="3" id="KW-1185">Reference proteome</keyword>
<accession>A0A7W7PGJ7</accession>
<gene>
    <name evidence="2" type="ORF">FHS38_005234</name>
</gene>
<protein>
    <recommendedName>
        <fullName evidence="4">Secreted protein</fullName>
    </recommendedName>
</protein>